<dbReference type="Proteomes" id="UP001528411">
    <property type="component" value="Unassembled WGS sequence"/>
</dbReference>
<evidence type="ECO:0000313" key="2">
    <source>
        <dbReference type="Proteomes" id="UP001528411"/>
    </source>
</evidence>
<name>A0ABT5FIL1_9GAMM</name>
<reference evidence="1 2" key="1">
    <citation type="submission" date="2023-01" db="EMBL/GenBank/DDBJ databases">
        <title>Psychrosphaera sp. nov., isolated from marine algae.</title>
        <authorList>
            <person name="Bayburt H."/>
            <person name="Choi B.J."/>
            <person name="Kim J.M."/>
            <person name="Choi D.G."/>
            <person name="Jeon C.O."/>
        </authorList>
    </citation>
    <scope>NUCLEOTIDE SEQUENCE [LARGE SCALE GENOMIC DNA]</scope>
    <source>
        <strain evidence="1 2">G1-22</strain>
    </source>
</reference>
<dbReference type="EMBL" id="JAQOMS010000002">
    <property type="protein sequence ID" value="MDC2891033.1"/>
    <property type="molecule type" value="Genomic_DNA"/>
</dbReference>
<comment type="caution">
    <text evidence="1">The sequence shown here is derived from an EMBL/GenBank/DDBJ whole genome shotgun (WGS) entry which is preliminary data.</text>
</comment>
<accession>A0ABT5FIL1</accession>
<proteinExistence type="predicted"/>
<sequence length="87" mass="10124">MHWLSFIKKRNFEWKKYCSEFLEQKKSLLGSLSTSLKEANLASMCVGAIYRVAKRCKVDTYKINYSYVARGAFTVHKVEQRLGCYGD</sequence>
<keyword evidence="2" id="KW-1185">Reference proteome</keyword>
<gene>
    <name evidence="1" type="ORF">PN838_22750</name>
</gene>
<organism evidence="1 2">
    <name type="scientific">Psychrosphaera algicola</name>
    <dbReference type="NCBI Taxonomy" id="3023714"/>
    <lineage>
        <taxon>Bacteria</taxon>
        <taxon>Pseudomonadati</taxon>
        <taxon>Pseudomonadota</taxon>
        <taxon>Gammaproteobacteria</taxon>
        <taxon>Alteromonadales</taxon>
        <taxon>Pseudoalteromonadaceae</taxon>
        <taxon>Psychrosphaera</taxon>
    </lineage>
</organism>
<protein>
    <submittedName>
        <fullName evidence="1">Uncharacterized protein</fullName>
    </submittedName>
</protein>
<evidence type="ECO:0000313" key="1">
    <source>
        <dbReference type="EMBL" id="MDC2891033.1"/>
    </source>
</evidence>
<dbReference type="RefSeq" id="WP_272182077.1">
    <property type="nucleotide sequence ID" value="NZ_JAQOMS010000002.1"/>
</dbReference>